<comment type="caution">
    <text evidence="1">The sequence shown here is derived from an EMBL/GenBank/DDBJ whole genome shotgun (WGS) entry which is preliminary data.</text>
</comment>
<evidence type="ECO:0000313" key="2">
    <source>
        <dbReference type="Proteomes" id="UP001517376"/>
    </source>
</evidence>
<dbReference type="Pfam" id="PF09351">
    <property type="entry name" value="DUF1993"/>
    <property type="match status" value="1"/>
</dbReference>
<dbReference type="Proteomes" id="UP001517376">
    <property type="component" value="Unassembled WGS sequence"/>
</dbReference>
<keyword evidence="2" id="KW-1185">Reference proteome</keyword>
<proteinExistence type="predicted"/>
<dbReference type="InterPro" id="IPR018531">
    <property type="entry name" value="DUF1993"/>
</dbReference>
<gene>
    <name evidence="1" type="ORF">GU920_10390</name>
</gene>
<dbReference type="PANTHER" id="PTHR36922:SF1">
    <property type="entry name" value="DUF1993 DOMAIN-CONTAINING PROTEIN"/>
    <property type="match status" value="1"/>
</dbReference>
<dbReference type="PANTHER" id="PTHR36922">
    <property type="entry name" value="BLL2446 PROTEIN"/>
    <property type="match status" value="1"/>
</dbReference>
<dbReference type="RefSeq" id="WP_161766950.1">
    <property type="nucleotide sequence ID" value="NZ_JAAATW010000002.1"/>
</dbReference>
<evidence type="ECO:0000313" key="1">
    <source>
        <dbReference type="EMBL" id="NBE07947.1"/>
    </source>
</evidence>
<name>A0ABW9Y6B9_9RHOB</name>
<sequence>MPPVPPLYTASVPVFRHYLERVSAIVERAGTEALEARIADAFPARQQFATAAGFALRVACPLAGREVPDLPAALGPRLAVARAMLGAMGPGAFEGAEARVIRHRAGEAWLEQDGASFLHLYGMPNFLFHLTMGYAALRAVGVPLGKADFDGFHAYPPGFSF</sequence>
<dbReference type="EMBL" id="JAAATW010000002">
    <property type="protein sequence ID" value="NBE07947.1"/>
    <property type="molecule type" value="Genomic_DNA"/>
</dbReference>
<dbReference type="SUPFAM" id="SSF109854">
    <property type="entry name" value="DinB/YfiT-like putative metalloenzymes"/>
    <property type="match status" value="1"/>
</dbReference>
<dbReference type="Gene3D" id="1.20.120.450">
    <property type="entry name" value="dinb family like domain"/>
    <property type="match status" value="1"/>
</dbReference>
<reference evidence="2" key="1">
    <citation type="submission" date="2020-01" db="EMBL/GenBank/DDBJ databases">
        <title>Sphingomonas sp. strain CSW-10.</title>
        <authorList>
            <person name="Chen W.-M."/>
        </authorList>
    </citation>
    <scope>NUCLEOTIDE SEQUENCE [LARGE SCALE GENOMIC DNA]</scope>
    <source>
        <strain evidence="2">CCP-1</strain>
    </source>
</reference>
<dbReference type="InterPro" id="IPR034660">
    <property type="entry name" value="DinB/YfiT-like"/>
</dbReference>
<protein>
    <submittedName>
        <fullName evidence="1">DUF1993 family protein</fullName>
    </submittedName>
</protein>
<accession>A0ABW9Y6B9</accession>
<organism evidence="1 2">
    <name type="scientific">Paragemmobacter ruber</name>
    <dbReference type="NCBI Taxonomy" id="1985673"/>
    <lineage>
        <taxon>Bacteria</taxon>
        <taxon>Pseudomonadati</taxon>
        <taxon>Pseudomonadota</taxon>
        <taxon>Alphaproteobacteria</taxon>
        <taxon>Rhodobacterales</taxon>
        <taxon>Paracoccaceae</taxon>
        <taxon>Paragemmobacter</taxon>
    </lineage>
</organism>